<reference evidence="9" key="1">
    <citation type="journal article" date="2019" name="Int. J. Syst. Evol. Microbiol.">
        <title>The Global Catalogue of Microorganisms (GCM) 10K type strain sequencing project: providing services to taxonomists for standard genome sequencing and annotation.</title>
        <authorList>
            <consortium name="The Broad Institute Genomics Platform"/>
            <consortium name="The Broad Institute Genome Sequencing Center for Infectious Disease"/>
            <person name="Wu L."/>
            <person name="Ma J."/>
        </authorList>
    </citation>
    <scope>NUCLEOTIDE SEQUENCE [LARGE SCALE GENOMIC DNA]</scope>
    <source>
        <strain evidence="9">CCUG 49339</strain>
    </source>
</reference>
<evidence type="ECO:0000259" key="7">
    <source>
        <dbReference type="Pfam" id="PF04024"/>
    </source>
</evidence>
<dbReference type="RefSeq" id="WP_377930594.1">
    <property type="nucleotide sequence ID" value="NZ_JBHUEM010000054.1"/>
</dbReference>
<protein>
    <submittedName>
        <fullName evidence="8">PspC domain-containing protein</fullName>
    </submittedName>
</protein>
<gene>
    <name evidence="8" type="ORF">ACFSCX_23055</name>
</gene>
<dbReference type="Pfam" id="PF04024">
    <property type="entry name" value="PspC"/>
    <property type="match status" value="1"/>
</dbReference>
<evidence type="ECO:0000256" key="6">
    <source>
        <dbReference type="SAM" id="Phobius"/>
    </source>
</evidence>
<evidence type="ECO:0000256" key="5">
    <source>
        <dbReference type="ARBA" id="ARBA00023136"/>
    </source>
</evidence>
<keyword evidence="5 6" id="KW-0472">Membrane</keyword>
<dbReference type="Proteomes" id="UP001597214">
    <property type="component" value="Unassembled WGS sequence"/>
</dbReference>
<evidence type="ECO:0000256" key="1">
    <source>
        <dbReference type="ARBA" id="ARBA00004162"/>
    </source>
</evidence>
<comment type="subcellular location">
    <subcellularLocation>
        <location evidence="1">Cell membrane</location>
        <topology evidence="1">Single-pass membrane protein</topology>
    </subcellularLocation>
</comment>
<keyword evidence="3 6" id="KW-0812">Transmembrane</keyword>
<dbReference type="PANTHER" id="PTHR33885:SF3">
    <property type="entry name" value="PHAGE SHOCK PROTEIN C"/>
    <property type="match status" value="1"/>
</dbReference>
<feature type="transmembrane region" description="Helical" evidence="6">
    <location>
        <begin position="33"/>
        <end position="56"/>
    </location>
</feature>
<dbReference type="InterPro" id="IPR007168">
    <property type="entry name" value="Phageshock_PspC_N"/>
</dbReference>
<keyword evidence="4 6" id="KW-1133">Transmembrane helix</keyword>
<evidence type="ECO:0000256" key="2">
    <source>
        <dbReference type="ARBA" id="ARBA00022475"/>
    </source>
</evidence>
<evidence type="ECO:0000256" key="4">
    <source>
        <dbReference type="ARBA" id="ARBA00022989"/>
    </source>
</evidence>
<name>A0ABW4LW40_9BACI</name>
<evidence type="ECO:0000313" key="9">
    <source>
        <dbReference type="Proteomes" id="UP001597214"/>
    </source>
</evidence>
<dbReference type="EMBL" id="JBHUEM010000054">
    <property type="protein sequence ID" value="MFD1739365.1"/>
    <property type="molecule type" value="Genomic_DNA"/>
</dbReference>
<accession>A0ABW4LW40</accession>
<feature type="domain" description="Phage shock protein PspC N-terminal" evidence="7">
    <location>
        <begin position="3"/>
        <end position="60"/>
    </location>
</feature>
<evidence type="ECO:0000256" key="3">
    <source>
        <dbReference type="ARBA" id="ARBA00022692"/>
    </source>
</evidence>
<proteinExistence type="predicted"/>
<comment type="caution">
    <text evidence="8">The sequence shown here is derived from an EMBL/GenBank/DDBJ whole genome shotgun (WGS) entry which is preliminary data.</text>
</comment>
<keyword evidence="2" id="KW-1003">Cell membrane</keyword>
<sequence>MNKLFRSRSNRQIAGVIGGLASYTGVDASLLRVIFVICLLMSFGTFALIYFVWMLIVPNEEDVIR</sequence>
<evidence type="ECO:0000313" key="8">
    <source>
        <dbReference type="EMBL" id="MFD1739365.1"/>
    </source>
</evidence>
<dbReference type="InterPro" id="IPR052027">
    <property type="entry name" value="PspC"/>
</dbReference>
<keyword evidence="9" id="KW-1185">Reference proteome</keyword>
<dbReference type="PANTHER" id="PTHR33885">
    <property type="entry name" value="PHAGE SHOCK PROTEIN C"/>
    <property type="match status" value="1"/>
</dbReference>
<organism evidence="8 9">
    <name type="scientific">Bacillus salitolerans</name>
    <dbReference type="NCBI Taxonomy" id="1437434"/>
    <lineage>
        <taxon>Bacteria</taxon>
        <taxon>Bacillati</taxon>
        <taxon>Bacillota</taxon>
        <taxon>Bacilli</taxon>
        <taxon>Bacillales</taxon>
        <taxon>Bacillaceae</taxon>
        <taxon>Bacillus</taxon>
    </lineage>
</organism>